<dbReference type="Gene3D" id="3.40.50.10140">
    <property type="entry name" value="Toll/interleukin-1 receptor homology (TIR) domain"/>
    <property type="match status" value="1"/>
</dbReference>
<dbReference type="EMBL" id="JAJTTA010000002">
    <property type="protein sequence ID" value="MCF0039742.1"/>
    <property type="molecule type" value="Genomic_DNA"/>
</dbReference>
<gene>
    <name evidence="2" type="ORF">LXM24_06555</name>
</gene>
<dbReference type="InterPro" id="IPR035897">
    <property type="entry name" value="Toll_tir_struct_dom_sf"/>
</dbReference>
<organism evidence="2 3">
    <name type="scientific">Dyadobacter fanqingshengii</name>
    <dbReference type="NCBI Taxonomy" id="2906443"/>
    <lineage>
        <taxon>Bacteria</taxon>
        <taxon>Pseudomonadati</taxon>
        <taxon>Bacteroidota</taxon>
        <taxon>Cytophagia</taxon>
        <taxon>Cytophagales</taxon>
        <taxon>Spirosomataceae</taxon>
        <taxon>Dyadobacter</taxon>
    </lineage>
</organism>
<dbReference type="SUPFAM" id="SSF52200">
    <property type="entry name" value="Toll/Interleukin receptor TIR domain"/>
    <property type="match status" value="1"/>
</dbReference>
<keyword evidence="2" id="KW-0675">Receptor</keyword>
<dbReference type="GO" id="GO:0007165">
    <property type="term" value="P:signal transduction"/>
    <property type="evidence" value="ECO:0007669"/>
    <property type="project" value="InterPro"/>
</dbReference>
<evidence type="ECO:0000313" key="3">
    <source>
        <dbReference type="Proteomes" id="UP001139700"/>
    </source>
</evidence>
<proteinExistence type="predicted"/>
<sequence>MDNNWIDDFKWNILLEEIRIGKCILVVGPDLVSFDDSKTLFQKLVRDLKLDSETQGEVDLDPGFIFEHEELLQLQPGKGDTSLLMFYREFYKRRTEFDAPFAKIAQMPFHTIISLLPDDRLRATFEKMNRAHEFSYYPPINPPNAVSKPTQDNPLIYNIIGSTESYETVITFDHLFDYLKGILGARSLPVQLEKTLKEAKSFIFLGVHFEKWYLQVMLRVLLPQVSASGTISKYTILKKEQSNDVRTFIARRLQLDFKTIEPLDFLNELYDRLQARELLINPPKPTLATVFVSYSHTDATKARRLAAALQAAEIEIIMDEAVMPVGEKIRRFMTRVLDVDAVVALISEHSMQSPWVGKEVMYSIQKDIQLVPCFLDKRFDETGVVEVGETLVRAKLLTINRLISERKQKDLFDSARDLTEEEELWREFGKNLPELIAEIKGRKAISLLPDDWGTGVRQVVATILANR</sequence>
<dbReference type="RefSeq" id="WP_234612181.1">
    <property type="nucleotide sequence ID" value="NZ_CP098806.1"/>
</dbReference>
<accession>A0A9X1TFQ6</accession>
<evidence type="ECO:0000313" key="2">
    <source>
        <dbReference type="EMBL" id="MCF0039742.1"/>
    </source>
</evidence>
<dbReference type="Proteomes" id="UP001139700">
    <property type="component" value="Unassembled WGS sequence"/>
</dbReference>
<protein>
    <submittedName>
        <fullName evidence="2">Toll/interleukin-1 receptor domain-containing protein</fullName>
    </submittedName>
</protein>
<reference evidence="2" key="1">
    <citation type="submission" date="2021-12" db="EMBL/GenBank/DDBJ databases">
        <title>Novel species in genus Dyadobacter.</title>
        <authorList>
            <person name="Ma C."/>
        </authorList>
    </citation>
    <scope>NUCLEOTIDE SEQUENCE</scope>
    <source>
        <strain evidence="2">CY399</strain>
    </source>
</reference>
<evidence type="ECO:0000259" key="1">
    <source>
        <dbReference type="Pfam" id="PF13676"/>
    </source>
</evidence>
<keyword evidence="3" id="KW-1185">Reference proteome</keyword>
<feature type="domain" description="TIR" evidence="1">
    <location>
        <begin position="290"/>
        <end position="377"/>
    </location>
</feature>
<dbReference type="Pfam" id="PF13289">
    <property type="entry name" value="SIR2_2"/>
    <property type="match status" value="1"/>
</dbReference>
<dbReference type="AlphaFoldDB" id="A0A9X1TFQ6"/>
<name>A0A9X1TFQ6_9BACT</name>
<comment type="caution">
    <text evidence="2">The sequence shown here is derived from an EMBL/GenBank/DDBJ whole genome shotgun (WGS) entry which is preliminary data.</text>
</comment>
<dbReference type="InterPro" id="IPR000157">
    <property type="entry name" value="TIR_dom"/>
</dbReference>
<dbReference type="Pfam" id="PF13676">
    <property type="entry name" value="TIR_2"/>
    <property type="match status" value="1"/>
</dbReference>